<evidence type="ECO:0000313" key="3">
    <source>
        <dbReference type="Proteomes" id="UP001490365"/>
    </source>
</evidence>
<keyword evidence="2" id="KW-0560">Oxidoreductase</keyword>
<dbReference type="Proteomes" id="UP001490365">
    <property type="component" value="Unassembled WGS sequence"/>
</dbReference>
<dbReference type="Gene3D" id="3.30.70.100">
    <property type="match status" value="1"/>
</dbReference>
<comment type="caution">
    <text evidence="2">The sequence shown here is derived from an EMBL/GenBank/DDBJ whole genome shotgun (WGS) entry which is preliminary data.</text>
</comment>
<protein>
    <submittedName>
        <fullName evidence="2">Antibiotic biosynthesis monooxygenase</fullName>
    </submittedName>
</protein>
<dbReference type="InterPro" id="IPR007138">
    <property type="entry name" value="ABM_dom"/>
</dbReference>
<feature type="domain" description="ABM" evidence="1">
    <location>
        <begin position="2"/>
        <end position="91"/>
    </location>
</feature>
<reference evidence="2 3" key="1">
    <citation type="submission" date="2024-06" db="EMBL/GenBank/DDBJ databases">
        <title>The Natural Products Discovery Center: Release of the First 8490 Sequenced Strains for Exploring Actinobacteria Biosynthetic Diversity.</title>
        <authorList>
            <person name="Kalkreuter E."/>
            <person name="Kautsar S.A."/>
            <person name="Yang D."/>
            <person name="Bader C.D."/>
            <person name="Teijaro C.N."/>
            <person name="Fluegel L."/>
            <person name="Davis C.M."/>
            <person name="Simpson J.R."/>
            <person name="Lauterbach L."/>
            <person name="Steele A.D."/>
            <person name="Gui C."/>
            <person name="Meng S."/>
            <person name="Li G."/>
            <person name="Viehrig K."/>
            <person name="Ye F."/>
            <person name="Su P."/>
            <person name="Kiefer A.F."/>
            <person name="Nichols A."/>
            <person name="Cepeda A.J."/>
            <person name="Yan W."/>
            <person name="Fan B."/>
            <person name="Jiang Y."/>
            <person name="Adhikari A."/>
            <person name="Zheng C.-J."/>
            <person name="Schuster L."/>
            <person name="Cowan T.M."/>
            <person name="Smanski M.J."/>
            <person name="Chevrette M.G."/>
            <person name="De Carvalho L.P.S."/>
            <person name="Shen B."/>
        </authorList>
    </citation>
    <scope>NUCLEOTIDE SEQUENCE [LARGE SCALE GENOMIC DNA]</scope>
    <source>
        <strain evidence="2 3">NPDC001694</strain>
    </source>
</reference>
<dbReference type="EMBL" id="JBEOZM010000083">
    <property type="protein sequence ID" value="MER6274684.1"/>
    <property type="molecule type" value="Genomic_DNA"/>
</dbReference>
<dbReference type="PROSITE" id="PS51725">
    <property type="entry name" value="ABM"/>
    <property type="match status" value="1"/>
</dbReference>
<dbReference type="InterPro" id="IPR011008">
    <property type="entry name" value="Dimeric_a/b-barrel"/>
</dbReference>
<dbReference type="SUPFAM" id="SSF54909">
    <property type="entry name" value="Dimeric alpha+beta barrel"/>
    <property type="match status" value="1"/>
</dbReference>
<name>A0ABV1TY54_9ACTN</name>
<organism evidence="2 3">
    <name type="scientific">Streptomyces sp. 900105755</name>
    <dbReference type="NCBI Taxonomy" id="3154389"/>
    <lineage>
        <taxon>Bacteria</taxon>
        <taxon>Bacillati</taxon>
        <taxon>Actinomycetota</taxon>
        <taxon>Actinomycetes</taxon>
        <taxon>Kitasatosporales</taxon>
        <taxon>Streptomycetaceae</taxon>
        <taxon>Streptomyces</taxon>
    </lineage>
</organism>
<dbReference type="GO" id="GO:0004497">
    <property type="term" value="F:monooxygenase activity"/>
    <property type="evidence" value="ECO:0007669"/>
    <property type="project" value="UniProtKB-KW"/>
</dbReference>
<evidence type="ECO:0000259" key="1">
    <source>
        <dbReference type="PROSITE" id="PS51725"/>
    </source>
</evidence>
<dbReference type="RefSeq" id="WP_351962876.1">
    <property type="nucleotide sequence ID" value="NZ_JBEOZM010000083.1"/>
</dbReference>
<accession>A0ABV1TY54</accession>
<evidence type="ECO:0000313" key="2">
    <source>
        <dbReference type="EMBL" id="MER6274684.1"/>
    </source>
</evidence>
<keyword evidence="3" id="KW-1185">Reference proteome</keyword>
<sequence>MTFTLLTLRTSPGRRDELVDYYRSASILEASNALAAHVLIPADDPDTIVVTALWADADACVAWQNSPRRQEFAGSMASFFDSADAVSTREFHVAHHTAQ</sequence>
<dbReference type="Pfam" id="PF03992">
    <property type="entry name" value="ABM"/>
    <property type="match status" value="1"/>
</dbReference>
<keyword evidence="2" id="KW-0503">Monooxygenase</keyword>
<proteinExistence type="predicted"/>
<gene>
    <name evidence="2" type="ORF">ABT211_46910</name>
</gene>